<evidence type="ECO:0000256" key="1">
    <source>
        <dbReference type="SAM" id="MobiDB-lite"/>
    </source>
</evidence>
<dbReference type="GO" id="GO:0006368">
    <property type="term" value="P:transcription elongation by RNA polymerase II"/>
    <property type="evidence" value="ECO:0007669"/>
    <property type="project" value="InterPro"/>
</dbReference>
<dbReference type="Gene3D" id="3.10.20.90">
    <property type="entry name" value="Phosphatidylinositol 3-kinase Catalytic Subunit, Chain A, domain 1"/>
    <property type="match status" value="1"/>
</dbReference>
<gene>
    <name evidence="2" type="ORF">CAMP_LOCUS8769</name>
</gene>
<evidence type="ECO:0000313" key="2">
    <source>
        <dbReference type="EMBL" id="CAI5446132.1"/>
    </source>
</evidence>
<evidence type="ECO:0000313" key="3">
    <source>
        <dbReference type="Proteomes" id="UP001152747"/>
    </source>
</evidence>
<dbReference type="InterPro" id="IPR039049">
    <property type="entry name" value="ELOB"/>
</dbReference>
<dbReference type="AlphaFoldDB" id="A0A9P1IIG6"/>
<sequence length="119" mass="13119">MVQDLYFEVLRKKSHYFLDAKETATIKDLKLMIQGILKLDPSSIELWKLEEEGKKSVLVDATTLADCGFSATNAKAQMPAQLGLQIRGEDEDVKFDDVSLPPPIPDALQGARGDNAPTD</sequence>
<feature type="region of interest" description="Disordered" evidence="1">
    <location>
        <begin position="94"/>
        <end position="119"/>
    </location>
</feature>
<keyword evidence="3" id="KW-1185">Reference proteome</keyword>
<organism evidence="2 3">
    <name type="scientific">Caenorhabditis angaria</name>
    <dbReference type="NCBI Taxonomy" id="860376"/>
    <lineage>
        <taxon>Eukaryota</taxon>
        <taxon>Metazoa</taxon>
        <taxon>Ecdysozoa</taxon>
        <taxon>Nematoda</taxon>
        <taxon>Chromadorea</taxon>
        <taxon>Rhabditida</taxon>
        <taxon>Rhabditina</taxon>
        <taxon>Rhabditomorpha</taxon>
        <taxon>Rhabditoidea</taxon>
        <taxon>Rhabditidae</taxon>
        <taxon>Peloderinae</taxon>
        <taxon>Caenorhabditis</taxon>
    </lineage>
</organism>
<evidence type="ECO:0008006" key="4">
    <source>
        <dbReference type="Google" id="ProtNLM"/>
    </source>
</evidence>
<dbReference type="PANTHER" id="PTHR13248:SF4">
    <property type="entry name" value="ELONGIN B"/>
    <property type="match status" value="1"/>
</dbReference>
<dbReference type="InterPro" id="IPR029071">
    <property type="entry name" value="Ubiquitin-like_domsf"/>
</dbReference>
<dbReference type="Proteomes" id="UP001152747">
    <property type="component" value="Unassembled WGS sequence"/>
</dbReference>
<name>A0A9P1IIG6_9PELO</name>
<dbReference type="OrthoDB" id="7537057at2759"/>
<dbReference type="PANTHER" id="PTHR13248">
    <property type="entry name" value="TRANSCRIPTION ELONGATION FACTOR B POLYPEPTIDE 2"/>
    <property type="match status" value="1"/>
</dbReference>
<dbReference type="GO" id="GO:0030891">
    <property type="term" value="C:VCB complex"/>
    <property type="evidence" value="ECO:0007669"/>
    <property type="project" value="InterPro"/>
</dbReference>
<dbReference type="GO" id="GO:0070449">
    <property type="term" value="C:elongin complex"/>
    <property type="evidence" value="ECO:0007669"/>
    <property type="project" value="InterPro"/>
</dbReference>
<protein>
    <recommendedName>
        <fullName evidence="4">Ubiquitin-like domain-containing protein</fullName>
    </recommendedName>
</protein>
<accession>A0A9P1IIG6</accession>
<proteinExistence type="predicted"/>
<reference evidence="2" key="1">
    <citation type="submission" date="2022-11" db="EMBL/GenBank/DDBJ databases">
        <authorList>
            <person name="Kikuchi T."/>
        </authorList>
    </citation>
    <scope>NUCLEOTIDE SEQUENCE</scope>
    <source>
        <strain evidence="2">PS1010</strain>
    </source>
</reference>
<dbReference type="SUPFAM" id="SSF54236">
    <property type="entry name" value="Ubiquitin-like"/>
    <property type="match status" value="1"/>
</dbReference>
<comment type="caution">
    <text evidence="2">The sequence shown here is derived from an EMBL/GenBank/DDBJ whole genome shotgun (WGS) entry which is preliminary data.</text>
</comment>
<dbReference type="EMBL" id="CANHGI010000003">
    <property type="protein sequence ID" value="CAI5446132.1"/>
    <property type="molecule type" value="Genomic_DNA"/>
</dbReference>